<organism evidence="1 2">
    <name type="scientific">Burkholderia lata (strain ATCC 17760 / DSM 23089 / LMG 22485 / NCIMB 9086 / R18194 / 383)</name>
    <dbReference type="NCBI Taxonomy" id="482957"/>
    <lineage>
        <taxon>Bacteria</taxon>
        <taxon>Pseudomonadati</taxon>
        <taxon>Pseudomonadota</taxon>
        <taxon>Betaproteobacteria</taxon>
        <taxon>Burkholderiales</taxon>
        <taxon>Burkholderiaceae</taxon>
        <taxon>Burkholderia</taxon>
        <taxon>Burkholderia cepacia complex</taxon>
    </lineage>
</organism>
<protein>
    <submittedName>
        <fullName evidence="1">Uncharacterized protein</fullName>
    </submittedName>
</protein>
<sequence>MHGCARCRWSPASDWATLTHEGEGNAWVRALPAAIVERLGDADPRGEGNTWMCEPPAEFVERFDDA</sequence>
<accession>A0A6P2Y482</accession>
<dbReference type="AlphaFoldDB" id="A0A6P2Y482"/>
<gene>
    <name evidence="1" type="ORF">BLA18112_05034</name>
</gene>
<proteinExistence type="predicted"/>
<dbReference type="Proteomes" id="UP000494274">
    <property type="component" value="Unassembled WGS sequence"/>
</dbReference>
<dbReference type="EMBL" id="CABVQI010000017">
    <property type="protein sequence ID" value="VWD16494.1"/>
    <property type="molecule type" value="Genomic_DNA"/>
</dbReference>
<reference evidence="1 2" key="1">
    <citation type="submission" date="2019-09" db="EMBL/GenBank/DDBJ databases">
        <authorList>
            <person name="Depoorter E."/>
        </authorList>
    </citation>
    <scope>NUCLEOTIDE SEQUENCE [LARGE SCALE GENOMIC DNA]</scope>
    <source>
        <strain evidence="1">R-18112</strain>
    </source>
</reference>
<name>A0A6P2Y482_BURL3</name>
<evidence type="ECO:0000313" key="1">
    <source>
        <dbReference type="EMBL" id="VWD16494.1"/>
    </source>
</evidence>
<evidence type="ECO:0000313" key="2">
    <source>
        <dbReference type="Proteomes" id="UP000494274"/>
    </source>
</evidence>